<name>A0ABU0MPF3_9PROT</name>
<comment type="caution">
    <text evidence="2">The sequence shown here is derived from an EMBL/GenBank/DDBJ whole genome shotgun (WGS) entry which is preliminary data.</text>
</comment>
<reference evidence="2 3" key="1">
    <citation type="submission" date="2023-07" db="EMBL/GenBank/DDBJ databases">
        <title>Genomic Encyclopedia of Type Strains, Phase IV (KMG-IV): sequencing the most valuable type-strain genomes for metagenomic binning, comparative biology and taxonomic classification.</title>
        <authorList>
            <person name="Goeker M."/>
        </authorList>
    </citation>
    <scope>NUCLEOTIDE SEQUENCE [LARGE SCALE GENOMIC DNA]</scope>
    <source>
        <strain evidence="2 3">DSM 19922</strain>
    </source>
</reference>
<keyword evidence="3" id="KW-1185">Reference proteome</keyword>
<feature type="region of interest" description="Disordered" evidence="1">
    <location>
        <begin position="1"/>
        <end position="21"/>
    </location>
</feature>
<dbReference type="EMBL" id="JAUSVU010000017">
    <property type="protein sequence ID" value="MDQ0535350.1"/>
    <property type="molecule type" value="Genomic_DNA"/>
</dbReference>
<accession>A0ABU0MPF3</accession>
<dbReference type="Proteomes" id="UP001244552">
    <property type="component" value="Unassembled WGS sequence"/>
</dbReference>
<evidence type="ECO:0000313" key="3">
    <source>
        <dbReference type="Proteomes" id="UP001244552"/>
    </source>
</evidence>
<sequence>MADQHQGRQDGMRPMSEAPRDGTIFRAEIRGHGDNHLIAWIDCIGVDDDCNPCGAWVHHGPGEPPPCWSDGACWDSNADEVMSAPPMAWWPAAQEGEKANG</sequence>
<protein>
    <submittedName>
        <fullName evidence="2">Uncharacterized protein</fullName>
    </submittedName>
</protein>
<dbReference type="RefSeq" id="WP_209985823.1">
    <property type="nucleotide sequence ID" value="NZ_JAGINO010000017.1"/>
</dbReference>
<evidence type="ECO:0000313" key="2">
    <source>
        <dbReference type="EMBL" id="MDQ0535350.1"/>
    </source>
</evidence>
<evidence type="ECO:0000256" key="1">
    <source>
        <dbReference type="SAM" id="MobiDB-lite"/>
    </source>
</evidence>
<proteinExistence type="predicted"/>
<organism evidence="2 3">
    <name type="scientific">Azospirillum picis</name>
    <dbReference type="NCBI Taxonomy" id="488438"/>
    <lineage>
        <taxon>Bacteria</taxon>
        <taxon>Pseudomonadati</taxon>
        <taxon>Pseudomonadota</taxon>
        <taxon>Alphaproteobacteria</taxon>
        <taxon>Rhodospirillales</taxon>
        <taxon>Azospirillaceae</taxon>
        <taxon>Azospirillum</taxon>
    </lineage>
</organism>
<gene>
    <name evidence="2" type="ORF">QO018_004228</name>
</gene>
<feature type="compositionally biased region" description="Basic and acidic residues" evidence="1">
    <location>
        <begin position="1"/>
        <end position="11"/>
    </location>
</feature>